<organism evidence="2 3">
    <name type="scientific">Ajellomyces capsulatus (strain H88)</name>
    <name type="common">Darling's disease fungus</name>
    <name type="synonym">Histoplasma capsulatum</name>
    <dbReference type="NCBI Taxonomy" id="544711"/>
    <lineage>
        <taxon>Eukaryota</taxon>
        <taxon>Fungi</taxon>
        <taxon>Dikarya</taxon>
        <taxon>Ascomycota</taxon>
        <taxon>Pezizomycotina</taxon>
        <taxon>Eurotiomycetes</taxon>
        <taxon>Eurotiomycetidae</taxon>
        <taxon>Onygenales</taxon>
        <taxon>Ajellomycetaceae</taxon>
        <taxon>Histoplasma</taxon>
    </lineage>
</organism>
<name>A0A8A1LHD3_AJEC8</name>
<reference evidence="2" key="1">
    <citation type="submission" date="2021-01" db="EMBL/GenBank/DDBJ databases">
        <title>Chromosome-level genome assembly of a human fungal pathogen reveals clustering of transcriptionally co-regulated genes.</title>
        <authorList>
            <person name="Voorhies M."/>
            <person name="Cohen S."/>
            <person name="Shea T.P."/>
            <person name="Petrus S."/>
            <person name="Munoz J.F."/>
            <person name="Poplawski S."/>
            <person name="Goldman W.E."/>
            <person name="Michael T."/>
            <person name="Cuomo C.A."/>
            <person name="Sil A."/>
            <person name="Beyhan S."/>
        </authorList>
    </citation>
    <scope>NUCLEOTIDE SEQUENCE</scope>
    <source>
        <strain evidence="2">H88</strain>
    </source>
</reference>
<evidence type="ECO:0000313" key="3">
    <source>
        <dbReference type="Proteomes" id="UP000663419"/>
    </source>
</evidence>
<sequence length="66" mass="7948">MLLQRRQLLVSVIYLFNLLFPLRHLTQLFKWVYRLLAMAMALYTCPAGVLDGYCQKQKKNWKICFH</sequence>
<dbReference type="VEuPathDB" id="FungiDB:I7I53_06430"/>
<evidence type="ECO:0000313" key="2">
    <source>
        <dbReference type="EMBL" id="QSS51177.1"/>
    </source>
</evidence>
<proteinExistence type="predicted"/>
<keyword evidence="1" id="KW-1133">Transmembrane helix</keyword>
<accession>A0A8A1LHD3</accession>
<protein>
    <submittedName>
        <fullName evidence="2">Uncharacterized protein</fullName>
    </submittedName>
</protein>
<feature type="transmembrane region" description="Helical" evidence="1">
    <location>
        <begin position="31"/>
        <end position="53"/>
    </location>
</feature>
<dbReference type="EMBL" id="CP069103">
    <property type="protein sequence ID" value="QSS51177.1"/>
    <property type="molecule type" value="Genomic_DNA"/>
</dbReference>
<feature type="transmembrane region" description="Helical" evidence="1">
    <location>
        <begin position="7"/>
        <end position="25"/>
    </location>
</feature>
<keyword evidence="1" id="KW-0812">Transmembrane</keyword>
<dbReference type="AlphaFoldDB" id="A0A8A1LHD3"/>
<keyword evidence="1" id="KW-0472">Membrane</keyword>
<dbReference type="Proteomes" id="UP000663419">
    <property type="component" value="Chromosome 2"/>
</dbReference>
<evidence type="ECO:0000256" key="1">
    <source>
        <dbReference type="SAM" id="Phobius"/>
    </source>
</evidence>
<gene>
    <name evidence="2" type="ORF">I7I53_06430</name>
</gene>